<evidence type="ECO:0000313" key="9">
    <source>
        <dbReference type="Proteomes" id="UP000236544"/>
    </source>
</evidence>
<dbReference type="Proteomes" id="UP000236544">
    <property type="component" value="Unassembled WGS sequence"/>
</dbReference>
<evidence type="ECO:0000259" key="7">
    <source>
        <dbReference type="PROSITE" id="PS50048"/>
    </source>
</evidence>
<dbReference type="GO" id="GO:0000981">
    <property type="term" value="F:DNA-binding transcription factor activity, RNA polymerase II-specific"/>
    <property type="evidence" value="ECO:0007669"/>
    <property type="project" value="InterPro"/>
</dbReference>
<feature type="region of interest" description="Disordered" evidence="6">
    <location>
        <begin position="736"/>
        <end position="767"/>
    </location>
</feature>
<evidence type="ECO:0000313" key="8">
    <source>
        <dbReference type="EMBL" id="CUS20159.1"/>
    </source>
</evidence>
<dbReference type="CDD" id="cd00067">
    <property type="entry name" value="GAL4"/>
    <property type="match status" value="1"/>
</dbReference>
<dbReference type="EMBL" id="LN890560">
    <property type="protein sequence ID" value="CUS20159.1"/>
    <property type="molecule type" value="Genomic_DNA"/>
</dbReference>
<feature type="region of interest" description="Disordered" evidence="6">
    <location>
        <begin position="1"/>
        <end position="70"/>
    </location>
</feature>
<keyword evidence="4" id="KW-0804">Transcription</keyword>
<keyword evidence="5" id="KW-0539">Nucleus</keyword>
<dbReference type="GO" id="GO:0005634">
    <property type="term" value="C:nucleus"/>
    <property type="evidence" value="ECO:0007669"/>
    <property type="project" value="UniProtKB-SubCell"/>
</dbReference>
<dbReference type="SMART" id="SM00066">
    <property type="entry name" value="GAL4"/>
    <property type="match status" value="1"/>
</dbReference>
<keyword evidence="2" id="KW-0805">Transcription regulation</keyword>
<dbReference type="GO" id="GO:0008270">
    <property type="term" value="F:zinc ion binding"/>
    <property type="evidence" value="ECO:0007669"/>
    <property type="project" value="InterPro"/>
</dbReference>
<dbReference type="PROSITE" id="PS50048">
    <property type="entry name" value="ZN2_CY6_FUNGAL_2"/>
    <property type="match status" value="1"/>
</dbReference>
<feature type="compositionally biased region" description="Low complexity" evidence="6">
    <location>
        <begin position="61"/>
        <end position="70"/>
    </location>
</feature>
<protein>
    <submittedName>
        <fullName evidence="8">LAQU0S01e00298g1_1</fullName>
    </submittedName>
</protein>
<feature type="compositionally biased region" description="Low complexity" evidence="6">
    <location>
        <begin position="750"/>
        <end position="762"/>
    </location>
</feature>
<dbReference type="InterPro" id="IPR051089">
    <property type="entry name" value="prtT"/>
</dbReference>
<feature type="region of interest" description="Disordered" evidence="6">
    <location>
        <begin position="152"/>
        <end position="176"/>
    </location>
</feature>
<evidence type="ECO:0000256" key="1">
    <source>
        <dbReference type="ARBA" id="ARBA00004123"/>
    </source>
</evidence>
<accession>A0A0P1KLI2</accession>
<gene>
    <name evidence="8" type="ORF">LAQU0_S01e00298g</name>
</gene>
<dbReference type="OrthoDB" id="4454541at2759"/>
<dbReference type="PANTHER" id="PTHR31845">
    <property type="entry name" value="FINGER DOMAIN PROTEIN, PUTATIVE-RELATED"/>
    <property type="match status" value="1"/>
</dbReference>
<feature type="compositionally biased region" description="Low complexity" evidence="6">
    <location>
        <begin position="18"/>
        <end position="27"/>
    </location>
</feature>
<proteinExistence type="predicted"/>
<dbReference type="SUPFAM" id="SSF57701">
    <property type="entry name" value="Zn2/Cys6 DNA-binding domain"/>
    <property type="match status" value="1"/>
</dbReference>
<keyword evidence="9" id="KW-1185">Reference proteome</keyword>
<evidence type="ECO:0000256" key="2">
    <source>
        <dbReference type="ARBA" id="ARBA00023015"/>
    </source>
</evidence>
<feature type="domain" description="Zn(2)-C6 fungal-type" evidence="7">
    <location>
        <begin position="111"/>
        <end position="147"/>
    </location>
</feature>
<evidence type="ECO:0000256" key="6">
    <source>
        <dbReference type="SAM" id="MobiDB-lite"/>
    </source>
</evidence>
<evidence type="ECO:0000256" key="5">
    <source>
        <dbReference type="ARBA" id="ARBA00023242"/>
    </source>
</evidence>
<dbReference type="PANTHER" id="PTHR31845:SF10">
    <property type="entry name" value="ZN(II)2CYS6 TRANSCRIPTION FACTOR (EUROFUNG)"/>
    <property type="match status" value="1"/>
</dbReference>
<dbReference type="GO" id="GO:0000976">
    <property type="term" value="F:transcription cis-regulatory region binding"/>
    <property type="evidence" value="ECO:0007669"/>
    <property type="project" value="TreeGrafter"/>
</dbReference>
<dbReference type="Gene3D" id="4.10.240.10">
    <property type="entry name" value="Zn(2)-C6 fungal-type DNA-binding domain"/>
    <property type="match status" value="1"/>
</dbReference>
<dbReference type="InterPro" id="IPR001138">
    <property type="entry name" value="Zn2Cys6_DnaBD"/>
</dbReference>
<organism evidence="8 9">
    <name type="scientific">Lachancea quebecensis</name>
    <dbReference type="NCBI Taxonomy" id="1654605"/>
    <lineage>
        <taxon>Eukaryota</taxon>
        <taxon>Fungi</taxon>
        <taxon>Dikarya</taxon>
        <taxon>Ascomycota</taxon>
        <taxon>Saccharomycotina</taxon>
        <taxon>Saccharomycetes</taxon>
        <taxon>Saccharomycetales</taxon>
        <taxon>Saccharomycetaceae</taxon>
        <taxon>Lachancea</taxon>
    </lineage>
</organism>
<comment type="subcellular location">
    <subcellularLocation>
        <location evidence="1">Nucleus</location>
    </subcellularLocation>
</comment>
<name>A0A0P1KLI2_9SACH</name>
<feature type="compositionally biased region" description="Gly residues" evidence="6">
    <location>
        <begin position="43"/>
        <end position="60"/>
    </location>
</feature>
<evidence type="ECO:0000256" key="4">
    <source>
        <dbReference type="ARBA" id="ARBA00023163"/>
    </source>
</evidence>
<reference evidence="9" key="1">
    <citation type="submission" date="2015-10" db="EMBL/GenBank/DDBJ databases">
        <authorList>
            <person name="Devillers H."/>
        </authorList>
    </citation>
    <scope>NUCLEOTIDE SEQUENCE [LARGE SCALE GENOMIC DNA]</scope>
</reference>
<evidence type="ECO:0000256" key="3">
    <source>
        <dbReference type="ARBA" id="ARBA00023125"/>
    </source>
</evidence>
<sequence>MSGYDMVQVTHKGEDRGGASSEAGSEAGSEEDSRNGSAIGSASGSGSGSSGGASSGGVSSGGVSRSASGAAGELPRAVIVGVPLGDPRLSQPTALEAAPTGVGKPKRNTFACTNCHSQKSKCVPSDVNDIYRKPCVRCHKRGKLCKFDLSRRTRRRRRESDTSIEAHGSRGSPQYLAPTVDRLAAEPVAAHPPLPPLSLAPLPAPAPKPPAQAGAVSLVANESKRRHVRSSLQRELQLLLASQRENLNAVSDRLTQLSEKWNDVIENSVGVPLALDPVTLGIITREEAQLRLDLYRSDISNKFRLPFVKISADLELDEFREKEPILFVTIMATVSLMLRSGQSNDDQNMKLDNFALGLISHHMMRLGDKSFELLKSLLTLCLWYNFPEWSNRTRFHFFNYICCCLIRDLIPVKRPRLFSMLNNKALPAEDESAVVEQFLFQNESFARLVILVYVSALNINIFLRQPVQNRWGSLQDTASRIILLFESGPHSLYQREEDEILLTFAKLNRILEAVHIKLHEAEDEHLYWHEGLVPNAQLNLISKLQIELQVVYNEIPPGRARALAFFHSVEAYLHEWLFSRFMAKFPDHSVIRELPPEVSESFGKFAQSCISAMHEFLKLTPELIASLPLFHISRVVYTVGMLLLRVRYTTMTVPAFAFFKQSTQSALPLVKQISHMLNESAALFPYNNFLSKLRYVVALFVQIYANKIKAFFEDPKAYSESPCRVPINSILTPTPPQNSVPMLLNPVSPPGSRSPVSGVPVPEAGQPGSEVSNDLIDDLSFQLADLSSLEYGFNALNDEFWTDVFFGVM</sequence>
<dbReference type="AlphaFoldDB" id="A0A0P1KLI2"/>
<dbReference type="InterPro" id="IPR036864">
    <property type="entry name" value="Zn2-C6_fun-type_DNA-bd_sf"/>
</dbReference>
<keyword evidence="3" id="KW-0238">DNA-binding</keyword>
<dbReference type="PROSITE" id="PS00463">
    <property type="entry name" value="ZN2_CY6_FUNGAL_1"/>
    <property type="match status" value="1"/>
</dbReference>